<dbReference type="GO" id="GO:0005549">
    <property type="term" value="F:odorant binding"/>
    <property type="evidence" value="ECO:0007669"/>
    <property type="project" value="InterPro"/>
</dbReference>
<dbReference type="AlphaFoldDB" id="A0A921ZDK0"/>
<protein>
    <recommendedName>
        <fullName evidence="10">Odorant receptor</fullName>
    </recommendedName>
</protein>
<feature type="transmembrane region" description="Helical" evidence="10">
    <location>
        <begin position="183"/>
        <end position="201"/>
    </location>
</feature>
<comment type="similarity">
    <text evidence="10">Belongs to the insect chemoreceptor superfamily. Heteromeric odorant receptor channel (TC 1.A.69) family.</text>
</comment>
<evidence type="ECO:0000256" key="10">
    <source>
        <dbReference type="RuleBase" id="RU351113"/>
    </source>
</evidence>
<keyword evidence="9 10" id="KW-0807">Transducer</keyword>
<comment type="caution">
    <text evidence="11">The sequence shown here is derived from an EMBL/GenBank/DDBJ whole genome shotgun (WGS) entry which is preliminary data.</text>
</comment>
<dbReference type="GO" id="GO:0005886">
    <property type="term" value="C:plasma membrane"/>
    <property type="evidence" value="ECO:0007669"/>
    <property type="project" value="UniProtKB-SubCell"/>
</dbReference>
<sequence length="416" mass="47692">MGRLNYLWKKLTPTKSLEQSSGTLETSFYESVYRIAYLAGLSSSDYGILYIIYSTSVKIMVALFVIGELWYASTEPLSLDEIAACINAIVIHLITLYKLKNLMDHKDVYKRLATSMESPFFDVSTKRRQEIVNFWVQRHERYLKLLLALGNSALTAWYMYPLLDELEYNLMVGVSLPFKYNTPFRYVITYILVGIAFNYTSHFCMVTDLIMQSHLIPLICQYSVLADCFTNLVSDCEVGFEGIAREHLVNNKKFVKLYLRKLGNLVEQHKFILNHSIELRTILSVPMLGQLAASGILICFVGYQATTTISVNITKCLMSLFYLGYNMFTLYIICRWCEEITIQSQNIGEAIYCSGWEQGMSKIRGVRTTILLVMLRSSKPLIFSAGGMYKLSLTSYTTLVKTSYSALTFLLRIRRE</sequence>
<keyword evidence="2" id="KW-1003">Cell membrane</keyword>
<gene>
    <name evidence="11" type="ORF">O3G_MSEX009185</name>
</gene>
<comment type="subcellular location">
    <subcellularLocation>
        <location evidence="1 10">Cell membrane</location>
        <topology evidence="1 10">Multi-pass membrane protein</topology>
    </subcellularLocation>
</comment>
<evidence type="ECO:0000256" key="6">
    <source>
        <dbReference type="ARBA" id="ARBA00022989"/>
    </source>
</evidence>
<keyword evidence="6 10" id="KW-1133">Transmembrane helix</keyword>
<keyword evidence="8 10" id="KW-0675">Receptor</keyword>
<evidence type="ECO:0000256" key="5">
    <source>
        <dbReference type="ARBA" id="ARBA00022725"/>
    </source>
</evidence>
<dbReference type="Proteomes" id="UP000791440">
    <property type="component" value="Unassembled WGS sequence"/>
</dbReference>
<keyword evidence="3 10" id="KW-0716">Sensory transduction</keyword>
<evidence type="ECO:0000256" key="3">
    <source>
        <dbReference type="ARBA" id="ARBA00022606"/>
    </source>
</evidence>
<feature type="transmembrane region" description="Helical" evidence="10">
    <location>
        <begin position="77"/>
        <end position="97"/>
    </location>
</feature>
<evidence type="ECO:0000313" key="12">
    <source>
        <dbReference type="Proteomes" id="UP000791440"/>
    </source>
</evidence>
<evidence type="ECO:0000256" key="7">
    <source>
        <dbReference type="ARBA" id="ARBA00023136"/>
    </source>
</evidence>
<feature type="transmembrane region" description="Helical" evidence="10">
    <location>
        <begin position="48"/>
        <end position="71"/>
    </location>
</feature>
<dbReference type="PANTHER" id="PTHR21137:SF35">
    <property type="entry name" value="ODORANT RECEPTOR 19A-RELATED"/>
    <property type="match status" value="1"/>
</dbReference>
<dbReference type="PANTHER" id="PTHR21137">
    <property type="entry name" value="ODORANT RECEPTOR"/>
    <property type="match status" value="1"/>
</dbReference>
<reference evidence="11" key="2">
    <citation type="submission" date="2020-12" db="EMBL/GenBank/DDBJ databases">
        <authorList>
            <person name="Kanost M."/>
        </authorList>
    </citation>
    <scope>NUCLEOTIDE SEQUENCE</scope>
</reference>
<keyword evidence="5 10" id="KW-0552">Olfaction</keyword>
<feature type="transmembrane region" description="Helical" evidence="10">
    <location>
        <begin position="145"/>
        <end position="163"/>
    </location>
</feature>
<feature type="transmembrane region" description="Helical" evidence="10">
    <location>
        <begin position="282"/>
        <end position="303"/>
    </location>
</feature>
<evidence type="ECO:0000256" key="4">
    <source>
        <dbReference type="ARBA" id="ARBA00022692"/>
    </source>
</evidence>
<feature type="transmembrane region" description="Helical" evidence="10">
    <location>
        <begin position="309"/>
        <end position="334"/>
    </location>
</feature>
<dbReference type="GO" id="GO:0004984">
    <property type="term" value="F:olfactory receptor activity"/>
    <property type="evidence" value="ECO:0007669"/>
    <property type="project" value="InterPro"/>
</dbReference>
<reference evidence="11" key="1">
    <citation type="journal article" date="2016" name="Insect Biochem. Mol. Biol.">
        <title>Multifaceted biological insights from a draft genome sequence of the tobacco hornworm moth, Manduca sexta.</title>
        <authorList>
            <person name="Kanost M.R."/>
            <person name="Arrese E.L."/>
            <person name="Cao X."/>
            <person name="Chen Y.R."/>
            <person name="Chellapilla S."/>
            <person name="Goldsmith M.R."/>
            <person name="Grosse-Wilde E."/>
            <person name="Heckel D.G."/>
            <person name="Herndon N."/>
            <person name="Jiang H."/>
            <person name="Papanicolaou A."/>
            <person name="Qu J."/>
            <person name="Soulages J.L."/>
            <person name="Vogel H."/>
            <person name="Walters J."/>
            <person name="Waterhouse R.M."/>
            <person name="Ahn S.J."/>
            <person name="Almeida F.C."/>
            <person name="An C."/>
            <person name="Aqrawi P."/>
            <person name="Bretschneider A."/>
            <person name="Bryant W.B."/>
            <person name="Bucks S."/>
            <person name="Chao H."/>
            <person name="Chevignon G."/>
            <person name="Christen J.M."/>
            <person name="Clarke D.F."/>
            <person name="Dittmer N.T."/>
            <person name="Ferguson L.C.F."/>
            <person name="Garavelou S."/>
            <person name="Gordon K.H.J."/>
            <person name="Gunaratna R.T."/>
            <person name="Han Y."/>
            <person name="Hauser F."/>
            <person name="He Y."/>
            <person name="Heidel-Fischer H."/>
            <person name="Hirsh A."/>
            <person name="Hu Y."/>
            <person name="Jiang H."/>
            <person name="Kalra D."/>
            <person name="Klinner C."/>
            <person name="Konig C."/>
            <person name="Kovar C."/>
            <person name="Kroll A.R."/>
            <person name="Kuwar S.S."/>
            <person name="Lee S.L."/>
            <person name="Lehman R."/>
            <person name="Li K."/>
            <person name="Li Z."/>
            <person name="Liang H."/>
            <person name="Lovelace S."/>
            <person name="Lu Z."/>
            <person name="Mansfield J.H."/>
            <person name="McCulloch K.J."/>
            <person name="Mathew T."/>
            <person name="Morton B."/>
            <person name="Muzny D.M."/>
            <person name="Neunemann D."/>
            <person name="Ongeri F."/>
            <person name="Pauchet Y."/>
            <person name="Pu L.L."/>
            <person name="Pyrousis I."/>
            <person name="Rao X.J."/>
            <person name="Redding A."/>
            <person name="Roesel C."/>
            <person name="Sanchez-Gracia A."/>
            <person name="Schaack S."/>
            <person name="Shukla A."/>
            <person name="Tetreau G."/>
            <person name="Wang Y."/>
            <person name="Xiong G.H."/>
            <person name="Traut W."/>
            <person name="Walsh T.K."/>
            <person name="Worley K.C."/>
            <person name="Wu D."/>
            <person name="Wu W."/>
            <person name="Wu Y.Q."/>
            <person name="Zhang X."/>
            <person name="Zou Z."/>
            <person name="Zucker H."/>
            <person name="Briscoe A.D."/>
            <person name="Burmester T."/>
            <person name="Clem R.J."/>
            <person name="Feyereisen R."/>
            <person name="Grimmelikhuijzen C.J.P."/>
            <person name="Hamodrakas S.J."/>
            <person name="Hansson B.S."/>
            <person name="Huguet E."/>
            <person name="Jermiin L.S."/>
            <person name="Lan Q."/>
            <person name="Lehman H.K."/>
            <person name="Lorenzen M."/>
            <person name="Merzendorfer H."/>
            <person name="Michalopoulos I."/>
            <person name="Morton D.B."/>
            <person name="Muthukrishnan S."/>
            <person name="Oakeshott J.G."/>
            <person name="Palmer W."/>
            <person name="Park Y."/>
            <person name="Passarelli A.L."/>
            <person name="Rozas J."/>
            <person name="Schwartz L.M."/>
            <person name="Smith W."/>
            <person name="Southgate A."/>
            <person name="Vilcinskas A."/>
            <person name="Vogt R."/>
            <person name="Wang P."/>
            <person name="Werren J."/>
            <person name="Yu X.Q."/>
            <person name="Zhou J.J."/>
            <person name="Brown S.J."/>
            <person name="Scherer S.E."/>
            <person name="Richards S."/>
            <person name="Blissard G.W."/>
        </authorList>
    </citation>
    <scope>NUCLEOTIDE SEQUENCE</scope>
</reference>
<evidence type="ECO:0000256" key="1">
    <source>
        <dbReference type="ARBA" id="ARBA00004651"/>
    </source>
</evidence>
<evidence type="ECO:0000256" key="2">
    <source>
        <dbReference type="ARBA" id="ARBA00022475"/>
    </source>
</evidence>
<evidence type="ECO:0000256" key="9">
    <source>
        <dbReference type="ARBA" id="ARBA00023224"/>
    </source>
</evidence>
<dbReference type="InterPro" id="IPR004117">
    <property type="entry name" value="7tm6_olfct_rcpt"/>
</dbReference>
<organism evidence="11 12">
    <name type="scientific">Manduca sexta</name>
    <name type="common">Tobacco hawkmoth</name>
    <name type="synonym">Tobacco hornworm</name>
    <dbReference type="NCBI Taxonomy" id="7130"/>
    <lineage>
        <taxon>Eukaryota</taxon>
        <taxon>Metazoa</taxon>
        <taxon>Ecdysozoa</taxon>
        <taxon>Arthropoda</taxon>
        <taxon>Hexapoda</taxon>
        <taxon>Insecta</taxon>
        <taxon>Pterygota</taxon>
        <taxon>Neoptera</taxon>
        <taxon>Endopterygota</taxon>
        <taxon>Lepidoptera</taxon>
        <taxon>Glossata</taxon>
        <taxon>Ditrysia</taxon>
        <taxon>Bombycoidea</taxon>
        <taxon>Sphingidae</taxon>
        <taxon>Sphinginae</taxon>
        <taxon>Sphingini</taxon>
        <taxon>Manduca</taxon>
    </lineage>
</organism>
<dbReference type="EMBL" id="JH668490">
    <property type="protein sequence ID" value="KAG6455426.1"/>
    <property type="molecule type" value="Genomic_DNA"/>
</dbReference>
<name>A0A921ZDK0_MANSE</name>
<evidence type="ECO:0000313" key="11">
    <source>
        <dbReference type="EMBL" id="KAG6455426.1"/>
    </source>
</evidence>
<evidence type="ECO:0000256" key="8">
    <source>
        <dbReference type="ARBA" id="ARBA00023170"/>
    </source>
</evidence>
<keyword evidence="12" id="KW-1185">Reference proteome</keyword>
<accession>A0A921ZDK0</accession>
<comment type="caution">
    <text evidence="10">Lacks conserved residue(s) required for the propagation of feature annotation.</text>
</comment>
<keyword evidence="7 10" id="KW-0472">Membrane</keyword>
<keyword evidence="4 10" id="KW-0812">Transmembrane</keyword>
<dbReference type="GO" id="GO:0007165">
    <property type="term" value="P:signal transduction"/>
    <property type="evidence" value="ECO:0007669"/>
    <property type="project" value="UniProtKB-KW"/>
</dbReference>
<dbReference type="Pfam" id="PF02949">
    <property type="entry name" value="7tm_6"/>
    <property type="match status" value="1"/>
</dbReference>
<proteinExistence type="inferred from homology"/>